<protein>
    <submittedName>
        <fullName evidence="14">Cation transporting ATPase</fullName>
    </submittedName>
</protein>
<dbReference type="SUPFAM" id="SSF81653">
    <property type="entry name" value="Calcium ATPase, transduction domain A"/>
    <property type="match status" value="1"/>
</dbReference>
<dbReference type="SUPFAM" id="SSF81660">
    <property type="entry name" value="Metal cation-transporting ATPase, ATP-binding domain N"/>
    <property type="match status" value="1"/>
</dbReference>
<dbReference type="NCBIfam" id="TIGR01494">
    <property type="entry name" value="ATPase_P-type"/>
    <property type="match status" value="1"/>
</dbReference>
<dbReference type="InterPro" id="IPR018303">
    <property type="entry name" value="ATPase_P-typ_P_site"/>
</dbReference>
<dbReference type="PRINTS" id="PR00119">
    <property type="entry name" value="CATATPASE"/>
</dbReference>
<reference evidence="14" key="2">
    <citation type="submission" date="2021-05" db="EMBL/GenBank/DDBJ databases">
        <authorList>
            <person name="Pain A."/>
        </authorList>
    </citation>
    <scope>NUCLEOTIDE SEQUENCE</scope>
    <source>
        <strain evidence="14">1802A</strain>
    </source>
</reference>
<comment type="caution">
    <text evidence="14">The sequence shown here is derived from an EMBL/GenBank/DDBJ whole genome shotgun (WGS) entry which is preliminary data.</text>
</comment>
<dbReference type="InterPro" id="IPR008250">
    <property type="entry name" value="ATPase_P-typ_transduc_dom_A_sf"/>
</dbReference>
<evidence type="ECO:0000256" key="8">
    <source>
        <dbReference type="ARBA" id="ARBA00022967"/>
    </source>
</evidence>
<keyword evidence="15" id="KW-1185">Reference proteome</keyword>
<keyword evidence="5" id="KW-0547">Nucleotide-binding</keyword>
<evidence type="ECO:0000313" key="14">
    <source>
        <dbReference type="EMBL" id="KAK1934348.1"/>
    </source>
</evidence>
<feature type="transmembrane region" description="Helical" evidence="12">
    <location>
        <begin position="1122"/>
        <end position="1143"/>
    </location>
</feature>
<keyword evidence="10 12" id="KW-0472">Membrane</keyword>
<feature type="transmembrane region" description="Helical" evidence="12">
    <location>
        <begin position="89"/>
        <end position="112"/>
    </location>
</feature>
<dbReference type="GO" id="GO:0019829">
    <property type="term" value="F:ATPase-coupled monoatomic cation transmembrane transporter activity"/>
    <property type="evidence" value="ECO:0007669"/>
    <property type="project" value="TreeGrafter"/>
</dbReference>
<evidence type="ECO:0000256" key="4">
    <source>
        <dbReference type="ARBA" id="ARBA00022723"/>
    </source>
</evidence>
<keyword evidence="6" id="KW-0067">ATP-binding</keyword>
<dbReference type="InterPro" id="IPR023214">
    <property type="entry name" value="HAD_sf"/>
</dbReference>
<dbReference type="GO" id="GO:0005789">
    <property type="term" value="C:endoplasmic reticulum membrane"/>
    <property type="evidence" value="ECO:0007669"/>
    <property type="project" value="TreeGrafter"/>
</dbReference>
<dbReference type="Pfam" id="PF00122">
    <property type="entry name" value="E1-E2_ATPase"/>
    <property type="match status" value="1"/>
</dbReference>
<dbReference type="InterPro" id="IPR023298">
    <property type="entry name" value="ATPase_P-typ_TM_dom_sf"/>
</dbReference>
<evidence type="ECO:0000256" key="7">
    <source>
        <dbReference type="ARBA" id="ARBA00022842"/>
    </source>
</evidence>
<dbReference type="Gene3D" id="1.20.1110.10">
    <property type="entry name" value="Calcium-transporting ATPase, transmembrane domain"/>
    <property type="match status" value="1"/>
</dbReference>
<dbReference type="GO" id="GO:0005524">
    <property type="term" value="F:ATP binding"/>
    <property type="evidence" value="ECO:0007669"/>
    <property type="project" value="UniProtKB-KW"/>
</dbReference>
<dbReference type="InterPro" id="IPR006544">
    <property type="entry name" value="P-type_TPase_V"/>
</dbReference>
<keyword evidence="9 12" id="KW-1133">Transmembrane helix</keyword>
<reference evidence="14" key="1">
    <citation type="journal article" date="2014" name="Nucleic Acids Res.">
        <title>The evolutionary dynamics of variant antigen genes in Babesia reveal a history of genomic innovation underlying host-parasite interaction.</title>
        <authorList>
            <person name="Jackson A.P."/>
            <person name="Otto T.D."/>
            <person name="Darby A."/>
            <person name="Ramaprasad A."/>
            <person name="Xia D."/>
            <person name="Echaide I.E."/>
            <person name="Farber M."/>
            <person name="Gahlot S."/>
            <person name="Gamble J."/>
            <person name="Gupta D."/>
            <person name="Gupta Y."/>
            <person name="Jackson L."/>
            <person name="Malandrin L."/>
            <person name="Malas T.B."/>
            <person name="Moussa E."/>
            <person name="Nair M."/>
            <person name="Reid A.J."/>
            <person name="Sanders M."/>
            <person name="Sharma J."/>
            <person name="Tracey A."/>
            <person name="Quail M.A."/>
            <person name="Weir W."/>
            <person name="Wastling J.M."/>
            <person name="Hall N."/>
            <person name="Willadsen P."/>
            <person name="Lingelbach K."/>
            <person name="Shiels B."/>
            <person name="Tait A."/>
            <person name="Berriman M."/>
            <person name="Allred D.R."/>
            <person name="Pain A."/>
        </authorList>
    </citation>
    <scope>NUCLEOTIDE SEQUENCE</scope>
    <source>
        <strain evidence="14">1802A</strain>
    </source>
</reference>
<feature type="transmembrane region" description="Helical" evidence="12">
    <location>
        <begin position="1170"/>
        <end position="1189"/>
    </location>
</feature>
<sequence>MSTTKHSCGVYRYMGTTAPFVRFSLSVLAIAVACCGFHARKIVALIRGATDTVRASVEEIPEFDTAVKGIRVDFGEIARRINDMSAGETFLLVLFVIICLLGVILMLSMWYMCVKLAVFYAPCPFIEGTEEYRHYVVNKATHVYITEAPSSGDMVDEKRAPNNELVALQRSRYYTFYCHGHRKYILDDREFVFVPVEHIDSLDLAVLGEWRGLRGKCEEKDRPSGFKQSVAICEDWFGDNDYAIPACNFRAMLLDSFLSPFFLFQLFSTLLWVMDSYWYYSLLSICSIVSIEVQMVKKRIRDYDRINAMRIPPKTVHVYRDMKWTTLLSANLYPGDIFLLTHDGSNSPSVVPADCLILSGDVVVDESILTGESVPQFKSALDISTLRMKRNSITSNDSEMRQSTVFAGTSVMVCRSDGKSFGGIKLPKPGSLCLVLRTGFESYQGRLVNAIMHSGDRVTASTTEGWCFLSILLVFALVSCAFVVKRLPTASLKKLILTMLHIITSVIPPEFPVILSMAVTIAILQLHKKGVFCTEPFRVPYAGKLDVCAFDKTGTLTEDQMKVAGVVCGTTVAVPGADAVQQAPALPIASALVIGGCHSLSRVSGAVVGDPMEKASFEYFGWSLANDNKSVDSLQPWFYNASNKLAISRITVLRRWQFLSELGRMSTIVSVKGDSTYWRRGVSGHANESHLPEGLSQVNSAHSTPTASPSKGGYTNLETDFDGELMLLCKGAPEHLRPLLNDCPEYYDALYQTMAIGGMRVLALACKRLSLTPGQISTVERDEAERGLEFVGFLALESPIKPSSVQCMRQLEGHKLIMITGDNVLTACHVANTVEIGDRTEIVPHASLRRNWGDFAILVPSGKTFIWRRRDGEALAHTTPSKDFVEDMYALKNSMRLCVTGPAIDGLLEFERVSGRKVLAEVVLNATVFARVSPQQKEFVIRTFKRAGKKTAMCGDGTNDMAALKAAHVGISLLKSAFKKEETPLATKLSGIIRKQGNNRHRETLEQLQRELQDDIPELKLGEASIASPFTYRRNDVLCVPLLVRNGRCTLTNVVLLYKVMGINSVITSLGMSVLAMDGVNLSDAQTTLYSLMYTCMLMALSKSKPAQVSSCKRPKGSVFSLSNFTSLVCQCCLHIGVVLYLWTLGKLERPDSYVPNLDTPFEPNLVNTLVYYACFVVNLSGFLANYQGYPYTQPLRENKLVYRMLMASVMLMVALVCDIFSPLREYFSLVAIPNNALRVQVLFVLAADLFAALGIEHFCRRFLAW</sequence>
<comment type="similarity">
    <text evidence="2">Belongs to the cation transport ATPase (P-type) (TC 3.A.3) family. Type V subfamily.</text>
</comment>
<organism evidence="14 15">
    <name type="scientific">Babesia divergens</name>
    <dbReference type="NCBI Taxonomy" id="32595"/>
    <lineage>
        <taxon>Eukaryota</taxon>
        <taxon>Sar</taxon>
        <taxon>Alveolata</taxon>
        <taxon>Apicomplexa</taxon>
        <taxon>Aconoidasida</taxon>
        <taxon>Piroplasmida</taxon>
        <taxon>Babesiidae</taxon>
        <taxon>Babesia</taxon>
    </lineage>
</organism>
<feature type="transmembrane region" description="Helical" evidence="12">
    <location>
        <begin position="1201"/>
        <end position="1222"/>
    </location>
</feature>
<feature type="region of interest" description="Disordered" evidence="11">
    <location>
        <begin position="688"/>
        <end position="714"/>
    </location>
</feature>
<feature type="domain" description="P-type ATPase A" evidence="13">
    <location>
        <begin position="313"/>
        <end position="449"/>
    </location>
</feature>
<gene>
    <name evidence="14" type="ORF">X943_001071</name>
</gene>
<feature type="transmembrane region" description="Helical" evidence="12">
    <location>
        <begin position="496"/>
        <end position="524"/>
    </location>
</feature>
<dbReference type="PROSITE" id="PS51257">
    <property type="entry name" value="PROKAR_LIPOPROTEIN"/>
    <property type="match status" value="1"/>
</dbReference>
<evidence type="ECO:0000256" key="9">
    <source>
        <dbReference type="ARBA" id="ARBA00022989"/>
    </source>
</evidence>
<feature type="transmembrane region" description="Helical" evidence="12">
    <location>
        <begin position="277"/>
        <end position="296"/>
    </location>
</feature>
<evidence type="ECO:0000256" key="10">
    <source>
        <dbReference type="ARBA" id="ARBA00023136"/>
    </source>
</evidence>
<dbReference type="Gene3D" id="2.70.150.10">
    <property type="entry name" value="Calcium-transporting ATPase, cytoplasmic transduction domain A"/>
    <property type="match status" value="1"/>
</dbReference>
<dbReference type="SUPFAM" id="SSF81665">
    <property type="entry name" value="Calcium ATPase, transmembrane domain M"/>
    <property type="match status" value="1"/>
</dbReference>
<dbReference type="InterPro" id="IPR059000">
    <property type="entry name" value="ATPase_P-type_domA"/>
</dbReference>
<evidence type="ECO:0000256" key="3">
    <source>
        <dbReference type="ARBA" id="ARBA00022692"/>
    </source>
</evidence>
<dbReference type="InterPro" id="IPR044492">
    <property type="entry name" value="P_typ_ATPase_HD_dom"/>
</dbReference>
<feature type="transmembrane region" description="Helical" evidence="12">
    <location>
        <begin position="1083"/>
        <end position="1101"/>
    </location>
</feature>
<evidence type="ECO:0000256" key="11">
    <source>
        <dbReference type="SAM" id="MobiDB-lite"/>
    </source>
</evidence>
<dbReference type="GO" id="GO:0016887">
    <property type="term" value="F:ATP hydrolysis activity"/>
    <property type="evidence" value="ECO:0007669"/>
    <property type="project" value="InterPro"/>
</dbReference>
<evidence type="ECO:0000256" key="1">
    <source>
        <dbReference type="ARBA" id="ARBA00004141"/>
    </source>
</evidence>
<feature type="transmembrane region" description="Helical" evidence="12">
    <location>
        <begin position="466"/>
        <end position="484"/>
    </location>
</feature>
<evidence type="ECO:0000256" key="5">
    <source>
        <dbReference type="ARBA" id="ARBA00022741"/>
    </source>
</evidence>
<dbReference type="InterPro" id="IPR001757">
    <property type="entry name" value="P_typ_ATPase"/>
</dbReference>
<dbReference type="SUPFAM" id="SSF56784">
    <property type="entry name" value="HAD-like"/>
    <property type="match status" value="1"/>
</dbReference>
<dbReference type="GO" id="GO:0046872">
    <property type="term" value="F:metal ion binding"/>
    <property type="evidence" value="ECO:0007669"/>
    <property type="project" value="UniProtKB-KW"/>
</dbReference>
<dbReference type="PANTHER" id="PTHR45630">
    <property type="entry name" value="CATION-TRANSPORTING ATPASE-RELATED"/>
    <property type="match status" value="1"/>
</dbReference>
<evidence type="ECO:0000313" key="15">
    <source>
        <dbReference type="Proteomes" id="UP001195914"/>
    </source>
</evidence>
<feature type="transmembrane region" description="Helical" evidence="12">
    <location>
        <begin position="1055"/>
        <end position="1077"/>
    </location>
</feature>
<keyword evidence="4" id="KW-0479">Metal-binding</keyword>
<evidence type="ECO:0000256" key="6">
    <source>
        <dbReference type="ARBA" id="ARBA00022840"/>
    </source>
</evidence>
<dbReference type="SFLD" id="SFLDF00027">
    <property type="entry name" value="p-type_atpase"/>
    <property type="match status" value="1"/>
</dbReference>
<evidence type="ECO:0000259" key="13">
    <source>
        <dbReference type="Pfam" id="PF00122"/>
    </source>
</evidence>
<dbReference type="EMBL" id="JAHBMH010000063">
    <property type="protein sequence ID" value="KAK1934348.1"/>
    <property type="molecule type" value="Genomic_DNA"/>
</dbReference>
<dbReference type="InterPro" id="IPR023299">
    <property type="entry name" value="ATPase_P-typ_cyto_dom_N"/>
</dbReference>
<keyword evidence="7" id="KW-0460">Magnesium</keyword>
<name>A0AAD9G9F9_BABDI</name>
<dbReference type="Proteomes" id="UP001195914">
    <property type="component" value="Unassembled WGS sequence"/>
</dbReference>
<keyword evidence="8" id="KW-1278">Translocase</keyword>
<dbReference type="SFLD" id="SFLDG00002">
    <property type="entry name" value="C1.7:_P-type_atpase_like"/>
    <property type="match status" value="1"/>
</dbReference>
<proteinExistence type="inferred from homology"/>
<dbReference type="SFLD" id="SFLDS00003">
    <property type="entry name" value="Haloacid_Dehalogenase"/>
    <property type="match status" value="1"/>
</dbReference>
<feature type="compositionally biased region" description="Polar residues" evidence="11">
    <location>
        <begin position="696"/>
        <end position="709"/>
    </location>
</feature>
<evidence type="ECO:0000256" key="12">
    <source>
        <dbReference type="SAM" id="Phobius"/>
    </source>
</evidence>
<dbReference type="AlphaFoldDB" id="A0AAD9G9F9"/>
<dbReference type="Gene3D" id="3.40.1110.10">
    <property type="entry name" value="Calcium-transporting ATPase, cytoplasmic domain N"/>
    <property type="match status" value="1"/>
</dbReference>
<comment type="subcellular location">
    <subcellularLocation>
        <location evidence="1">Membrane</location>
        <topology evidence="1">Multi-pass membrane protein</topology>
    </subcellularLocation>
</comment>
<dbReference type="PROSITE" id="PS00154">
    <property type="entry name" value="ATPASE_E1_E2"/>
    <property type="match status" value="1"/>
</dbReference>
<dbReference type="Gene3D" id="3.40.50.1000">
    <property type="entry name" value="HAD superfamily/HAD-like"/>
    <property type="match status" value="1"/>
</dbReference>
<feature type="transmembrane region" description="Helical" evidence="12">
    <location>
        <begin position="1242"/>
        <end position="1260"/>
    </location>
</feature>
<evidence type="ECO:0000256" key="2">
    <source>
        <dbReference type="ARBA" id="ARBA00006000"/>
    </source>
</evidence>
<keyword evidence="3 12" id="KW-0812">Transmembrane</keyword>
<dbReference type="InterPro" id="IPR036412">
    <property type="entry name" value="HAD-like_sf"/>
</dbReference>
<dbReference type="GO" id="GO:0006874">
    <property type="term" value="P:intracellular calcium ion homeostasis"/>
    <property type="evidence" value="ECO:0007669"/>
    <property type="project" value="TreeGrafter"/>
</dbReference>
<dbReference type="GO" id="GO:0015662">
    <property type="term" value="F:P-type ion transporter activity"/>
    <property type="evidence" value="ECO:0007669"/>
    <property type="project" value="TreeGrafter"/>
</dbReference>
<dbReference type="PANTHER" id="PTHR45630:SF7">
    <property type="entry name" value="ENDOPLASMIC RETICULUM TRANSMEMBRANE HELIX TRANSLOCASE"/>
    <property type="match status" value="1"/>
</dbReference>
<accession>A0AAD9G9F9</accession>
<feature type="transmembrane region" description="Helical" evidence="12">
    <location>
        <begin position="20"/>
        <end position="39"/>
    </location>
</feature>